<dbReference type="KEGG" id="nzs:SLY_0189"/>
<protein>
    <submittedName>
        <fullName evidence="1">Uncharacterized protein</fullName>
    </submittedName>
</protein>
<organism evidence="1 3">
    <name type="scientific">Strawberry lethal yellows phytoplasma (CPA) str. NZSb11</name>
    <dbReference type="NCBI Taxonomy" id="980422"/>
    <lineage>
        <taxon>Bacteria</taxon>
        <taxon>Bacillati</taxon>
        <taxon>Mycoplasmatota</taxon>
        <taxon>Mollicutes</taxon>
        <taxon>Acholeplasmatales</taxon>
        <taxon>Acholeplasmataceae</taxon>
        <taxon>Candidatus Phytoplasma</taxon>
        <taxon>16SrXII (Stolbur group)</taxon>
    </lineage>
</organism>
<dbReference type="HOGENOM" id="CLU_3405742_0_0_14"/>
<dbReference type="EMBL" id="CP002548">
    <property type="protein sequence ID" value="AGL90113.1"/>
    <property type="molecule type" value="Genomic_DNA"/>
</dbReference>
<dbReference type="AlphaFoldDB" id="R4S038"/>
<evidence type="ECO:0000313" key="2">
    <source>
        <dbReference type="EMBL" id="AGL90516.1"/>
    </source>
</evidence>
<evidence type="ECO:0000313" key="1">
    <source>
        <dbReference type="EMBL" id="AGL90113.1"/>
    </source>
</evidence>
<name>R4S038_PHYAS</name>
<dbReference type="KEGG" id="nzs:SLY_0599"/>
<accession>R4S038</accession>
<evidence type="ECO:0000313" key="3">
    <source>
        <dbReference type="Proteomes" id="UP000013941"/>
    </source>
</evidence>
<keyword evidence="3" id="KW-1185">Reference proteome</keyword>
<proteinExistence type="predicted"/>
<dbReference type="EMBL" id="CP002548">
    <property type="protein sequence ID" value="AGL90516.1"/>
    <property type="molecule type" value="Genomic_DNA"/>
</dbReference>
<reference evidence="1 3" key="1">
    <citation type="journal article" date="2013" name="BMC Genomics">
        <title>Comparison of the complete genome sequence of two closely related isolates of 'Candidatus Phytoplasma australiense' reveals genome plasticity.</title>
        <authorList>
            <person name="Andersen M.T."/>
            <person name="Liefting L.W."/>
            <person name="Havukkala I."/>
            <person name="Beever R.E."/>
        </authorList>
    </citation>
    <scope>NUCLEOTIDE SEQUENCE [LARGE SCALE GENOMIC DNA]</scope>
    <source>
        <strain evidence="1 3">NZSb11</strain>
    </source>
</reference>
<dbReference type="Proteomes" id="UP000013941">
    <property type="component" value="Chromosome"/>
</dbReference>
<sequence>MVSFKNELIISTFFQLIKIKINYFRFLKKT</sequence>
<gene>
    <name evidence="1" type="ORF">SLY_0189</name>
    <name evidence="2" type="ORF">SLY_0599</name>
</gene>